<protein>
    <submittedName>
        <fullName evidence="1">Uncharacterized protein</fullName>
    </submittedName>
</protein>
<organism evidence="1 2">
    <name type="scientific">Candidatus Roizmanbacteria bacterium RIFCSPLOWO2_02_FULL_38_10</name>
    <dbReference type="NCBI Taxonomy" id="1802074"/>
    <lineage>
        <taxon>Bacteria</taxon>
        <taxon>Candidatus Roizmaniibacteriota</taxon>
    </lineage>
</organism>
<dbReference type="Pfam" id="PF04294">
    <property type="entry name" value="VanW"/>
    <property type="match status" value="1"/>
</dbReference>
<name>A0A1F7JKM2_9BACT</name>
<dbReference type="Proteomes" id="UP000176376">
    <property type="component" value="Unassembled WGS sequence"/>
</dbReference>
<sequence>MKRIFMVFAIILAVSFLWSFSLKRPEVLSQSSYSLLNRYKNPYINSIFTDNILLTLAYIDEKVKKGDQISWEKVKAPNTSTLTLKPGHTFAFHDNILKKYQNQKVVTTNAHFISSEGFKSDGWLMGDGVCHLASFLFETAKKAGLKAEAPTRHDFAPIADIQKKDGVSIYYSPDNSHSSALQNLYITNNRSKPIAFVFNYDSTFMNIKIQELN</sequence>
<evidence type="ECO:0000313" key="2">
    <source>
        <dbReference type="Proteomes" id="UP000176376"/>
    </source>
</evidence>
<dbReference type="EMBL" id="MGAY01000046">
    <property type="protein sequence ID" value="OGK56161.1"/>
    <property type="molecule type" value="Genomic_DNA"/>
</dbReference>
<reference evidence="1 2" key="1">
    <citation type="journal article" date="2016" name="Nat. Commun.">
        <title>Thousands of microbial genomes shed light on interconnected biogeochemical processes in an aquifer system.</title>
        <authorList>
            <person name="Anantharaman K."/>
            <person name="Brown C.T."/>
            <person name="Hug L.A."/>
            <person name="Sharon I."/>
            <person name="Castelle C.J."/>
            <person name="Probst A.J."/>
            <person name="Thomas B.C."/>
            <person name="Singh A."/>
            <person name="Wilkins M.J."/>
            <person name="Karaoz U."/>
            <person name="Brodie E.L."/>
            <person name="Williams K.H."/>
            <person name="Hubbard S.S."/>
            <person name="Banfield J.F."/>
        </authorList>
    </citation>
    <scope>NUCLEOTIDE SEQUENCE [LARGE SCALE GENOMIC DNA]</scope>
</reference>
<evidence type="ECO:0000313" key="1">
    <source>
        <dbReference type="EMBL" id="OGK56161.1"/>
    </source>
</evidence>
<dbReference type="InterPro" id="IPR007391">
    <property type="entry name" value="Vancomycin_resist_VanW"/>
</dbReference>
<proteinExistence type="predicted"/>
<comment type="caution">
    <text evidence="1">The sequence shown here is derived from an EMBL/GenBank/DDBJ whole genome shotgun (WGS) entry which is preliminary data.</text>
</comment>
<dbReference type="STRING" id="1802074.A3J15_02875"/>
<gene>
    <name evidence="1" type="ORF">A3J15_02875</name>
</gene>
<accession>A0A1F7JKM2</accession>
<dbReference type="AlphaFoldDB" id="A0A1F7JKM2"/>